<evidence type="ECO:0000256" key="1">
    <source>
        <dbReference type="SAM" id="MobiDB-lite"/>
    </source>
</evidence>
<dbReference type="Proteomes" id="UP000230842">
    <property type="component" value="Unassembled WGS sequence"/>
</dbReference>
<dbReference type="RefSeq" id="WP_157805023.1">
    <property type="nucleotide sequence ID" value="NZ_PGEZ01000001.1"/>
</dbReference>
<dbReference type="EMBL" id="PGEZ01000001">
    <property type="protein sequence ID" value="PJJ55946.1"/>
    <property type="molecule type" value="Genomic_DNA"/>
</dbReference>
<reference evidence="2 3" key="1">
    <citation type="submission" date="2017-11" db="EMBL/GenBank/DDBJ databases">
        <title>Genomic Encyclopedia of Archaeal and Bacterial Type Strains, Phase II (KMG-II): From Individual Species to Whole Genera.</title>
        <authorList>
            <person name="Goeker M."/>
        </authorList>
    </citation>
    <scope>NUCLEOTIDE SEQUENCE [LARGE SCALE GENOMIC DNA]</scope>
    <source>
        <strain evidence="2 3">DSM 27763</strain>
    </source>
</reference>
<dbReference type="OrthoDB" id="262125at2"/>
<evidence type="ECO:0000313" key="3">
    <source>
        <dbReference type="Proteomes" id="UP000230842"/>
    </source>
</evidence>
<proteinExistence type="predicted"/>
<keyword evidence="3" id="KW-1185">Reference proteome</keyword>
<accession>A0A2M9BDB1</accession>
<gene>
    <name evidence="2" type="ORF">CLV56_0149</name>
</gene>
<feature type="region of interest" description="Disordered" evidence="1">
    <location>
        <begin position="1"/>
        <end position="21"/>
    </location>
</feature>
<organism evidence="2 3">
    <name type="scientific">Mumia flava</name>
    <dbReference type="NCBI Taxonomy" id="1348852"/>
    <lineage>
        <taxon>Bacteria</taxon>
        <taxon>Bacillati</taxon>
        <taxon>Actinomycetota</taxon>
        <taxon>Actinomycetes</taxon>
        <taxon>Propionibacteriales</taxon>
        <taxon>Nocardioidaceae</taxon>
        <taxon>Mumia</taxon>
    </lineage>
</organism>
<evidence type="ECO:0000313" key="2">
    <source>
        <dbReference type="EMBL" id="PJJ55946.1"/>
    </source>
</evidence>
<sequence length="389" mass="44605">MRRRRMTARRNGPSGRENRRGRLTSVLKAGMAVVLVASGLSLVPTASAEAEDDPRIVFTRAPGRIIGQRYPSPTLAFELRGANGHDVAFRCRSHSQPVVTCSSPYTPEHPMNRVSQGHVRVEAIDRETEELIAVAERRWTLDEEEPFASAVQRGEYYSFRIIAEPTATFRWRITDRGVARSGFASMDVRVSRTSLRSERSRPWTYPRRLRGITTRSVRVHVKPGQVVCVQPRLRDRVGNQTIWAASGRVCASRVFRPRDHRRRGPVKIVRGKRFPGGRSMRLPPSSVKARISVRVPRRATPFVVFSKRKGDEFLVARGPKAGCFPRRDWIDIRDRRNRHGLVEEIRLPMRRSGRVSIRAGDWDRRQFVQGIGFAPRWVYPHDWICYSDL</sequence>
<comment type="caution">
    <text evidence="2">The sequence shown here is derived from an EMBL/GenBank/DDBJ whole genome shotgun (WGS) entry which is preliminary data.</text>
</comment>
<dbReference type="AlphaFoldDB" id="A0A2M9BDB1"/>
<protein>
    <submittedName>
        <fullName evidence="2">Uncharacterized protein</fullName>
    </submittedName>
</protein>
<name>A0A2M9BDB1_9ACTN</name>